<dbReference type="Proteomes" id="UP000011645">
    <property type="component" value="Unassembled WGS sequence"/>
</dbReference>
<gene>
    <name evidence="2" type="ordered locus">HacjB3_03955</name>
    <name evidence="3" type="ORF">C497_15338</name>
</gene>
<name>D8J869_HALJB</name>
<proteinExistence type="predicted"/>
<accession>D8J869</accession>
<dbReference type="OrthoDB" id="271347at2157"/>
<evidence type="ECO:0000256" key="1">
    <source>
        <dbReference type="SAM" id="MobiDB-lite"/>
    </source>
</evidence>
<dbReference type="KEGG" id="hje:HacjB3_03955"/>
<keyword evidence="5" id="KW-1185">Reference proteome</keyword>
<dbReference type="EMBL" id="AOHV01000040">
    <property type="protein sequence ID" value="ELY34636.1"/>
    <property type="molecule type" value="Genomic_DNA"/>
</dbReference>
<evidence type="ECO:0000313" key="3">
    <source>
        <dbReference type="EMBL" id="ELY34636.1"/>
    </source>
</evidence>
<reference evidence="3 5" key="2">
    <citation type="journal article" date="2014" name="PLoS Genet.">
        <title>Phylogenetically driven sequencing of extremely halophilic archaea reveals strategies for static and dynamic osmo-response.</title>
        <authorList>
            <person name="Becker E.A."/>
            <person name="Seitzer P.M."/>
            <person name="Tritt A."/>
            <person name="Larsen D."/>
            <person name="Krusor M."/>
            <person name="Yao A.I."/>
            <person name="Wu D."/>
            <person name="Madern D."/>
            <person name="Eisen J.A."/>
            <person name="Darling A.E."/>
            <person name="Facciotti M.T."/>
        </authorList>
    </citation>
    <scope>NUCLEOTIDE SEQUENCE [LARGE SCALE GENOMIC DNA]</scope>
    <source>
        <strain evidence="3">B3</strain>
        <strain evidence="5">DSM 18796 / CECT 7217 / JCM 14584 / KCTC 4019 / B3</strain>
    </source>
</reference>
<protein>
    <submittedName>
        <fullName evidence="2">Uncharacterized protein</fullName>
    </submittedName>
</protein>
<dbReference type="Proteomes" id="UP000000390">
    <property type="component" value="Chromosome"/>
</dbReference>
<dbReference type="AlphaFoldDB" id="D8J869"/>
<organism evidence="2 4">
    <name type="scientific">Halalkalicoccus jeotgali (strain DSM 18796 / CECT 7217 / JCM 14584 / KCTC 4019 / B3)</name>
    <dbReference type="NCBI Taxonomy" id="795797"/>
    <lineage>
        <taxon>Archaea</taxon>
        <taxon>Methanobacteriati</taxon>
        <taxon>Methanobacteriota</taxon>
        <taxon>Stenosarchaea group</taxon>
        <taxon>Halobacteria</taxon>
        <taxon>Halobacteriales</taxon>
        <taxon>Halococcaceae</taxon>
        <taxon>Halalkalicoccus</taxon>
    </lineage>
</organism>
<dbReference type="STRING" id="795797.HacjB3_03955"/>
<dbReference type="HOGENOM" id="CLU_192652_0_0_2"/>
<dbReference type="eggNOG" id="arCOG10797">
    <property type="taxonomic scope" value="Archaea"/>
</dbReference>
<evidence type="ECO:0000313" key="4">
    <source>
        <dbReference type="Proteomes" id="UP000000390"/>
    </source>
</evidence>
<reference evidence="2 4" key="1">
    <citation type="journal article" date="2010" name="J. Bacteriol.">
        <title>Complete genome sequence of Halalkalicoccus jeotgali B3(T), an extremely halophilic archaeon.</title>
        <authorList>
            <person name="Roh S.W."/>
            <person name="Nam Y.D."/>
            <person name="Nam S.H."/>
            <person name="Choi S.H."/>
            <person name="Park H.S."/>
            <person name="Bae J.W."/>
        </authorList>
    </citation>
    <scope>NUCLEOTIDE SEQUENCE [LARGE SCALE GENOMIC DNA]</scope>
    <source>
        <strain evidence="2">B3</strain>
        <strain evidence="4">DSM 18796 / CECT 7217 / JCM 14584 / KCTC 4019 / B3</strain>
    </source>
</reference>
<evidence type="ECO:0000313" key="5">
    <source>
        <dbReference type="Proteomes" id="UP000011645"/>
    </source>
</evidence>
<sequence>MTMDEKETATGRPVGSGSRRGTDGRSSMRARVWAVAYRYADPETYGIPALPDWRVISDDGGLALAEDGESDPFIRAERPIRVRR</sequence>
<dbReference type="PATRIC" id="fig|795797.18.peg.796"/>
<feature type="region of interest" description="Disordered" evidence="1">
    <location>
        <begin position="1"/>
        <end position="26"/>
    </location>
</feature>
<dbReference type="EMBL" id="CP002062">
    <property type="protein sequence ID" value="ADJ14182.1"/>
    <property type="molecule type" value="Genomic_DNA"/>
</dbReference>
<evidence type="ECO:0000313" key="2">
    <source>
        <dbReference type="EMBL" id="ADJ14182.1"/>
    </source>
</evidence>
<feature type="compositionally biased region" description="Low complexity" evidence="1">
    <location>
        <begin position="15"/>
        <end position="26"/>
    </location>
</feature>